<accession>A0A024B3I5</accession>
<keyword evidence="2" id="KW-1185">Reference proteome</keyword>
<reference evidence="2" key="1">
    <citation type="submission" date="2014-09" db="EMBL/GenBank/DDBJ databases">
        <authorList>
            <person name="Sauder A.B."/>
            <person name="McKenzie Q.R."/>
            <person name="Temple L.M."/>
            <person name="Alexis B.K."/>
            <person name="Al-Atrache Z."/>
            <person name="Lewis L.O."/>
            <person name="Loesser-Casey K.E."/>
            <person name="Mitchell K.J."/>
        </authorList>
    </citation>
    <scope>NUCLEOTIDE SEQUENCE [LARGE SCALE GENOMIC DNA]</scope>
</reference>
<proteinExistence type="predicted"/>
<dbReference type="Proteomes" id="UP000026906">
    <property type="component" value="Segment"/>
</dbReference>
<dbReference type="GeneID" id="19526000"/>
<dbReference type="RefSeq" id="YP_009036072.1">
    <property type="nucleotide sequence ID" value="NC_024211.1"/>
</dbReference>
<sequence>MNMKTTIKAGQFELGQVVEVTMMSGNQYKGYVTDFTDSQSLVWLNVGGVLETINMHHVVVAMLITEDVKEVKEAPYHMGQLLFVECPNGLYFSGRIVDIGLDTNIIWVNRTTTDEWVLVNVAKSRITVLAEPKEEITEELANEVKEAIPAPYDVKNITQIKGEYKEELAELWEGEPDYHEVRVYNNDEDGEEVYDCEFSAYDEDGKYLFCIYFGTYYDEKEATKAARAMRTKLRKYYDIKGQVYTYVC</sequence>
<dbReference type="EMBL" id="KJ489401">
    <property type="protein sequence ID" value="AHZ10583.1"/>
    <property type="molecule type" value="Genomic_DNA"/>
</dbReference>
<dbReference type="KEGG" id="vg:19526000"/>
<evidence type="ECO:0000313" key="2">
    <source>
        <dbReference type="Proteomes" id="UP000026906"/>
    </source>
</evidence>
<organism evidence="1 2">
    <name type="scientific">Bacillus phage Megatron</name>
    <dbReference type="NCBI Taxonomy" id="1486661"/>
    <lineage>
        <taxon>Viruses</taxon>
        <taxon>Duplodnaviria</taxon>
        <taxon>Heunggongvirae</taxon>
        <taxon>Uroviricota</taxon>
        <taxon>Caudoviricetes</taxon>
        <taxon>Herelleviridae</taxon>
        <taxon>Bastillevirinae</taxon>
        <taxon>Wphvirus</taxon>
        <taxon>Wphvirus megatron</taxon>
    </lineage>
</organism>
<name>A0A024B3I5_9CAUD</name>
<protein>
    <submittedName>
        <fullName evidence="1">Uncharacterized protein</fullName>
    </submittedName>
</protein>
<evidence type="ECO:0000313" key="1">
    <source>
        <dbReference type="EMBL" id="AHZ10583.1"/>
    </source>
</evidence>